<keyword evidence="2" id="KW-1185">Reference proteome</keyword>
<proteinExistence type="predicted"/>
<protein>
    <submittedName>
        <fullName evidence="1">Uncharacterized protein</fullName>
    </submittedName>
</protein>
<name>A0ABQ8UAU3_9EUKA</name>
<sequence length="73" mass="7721">MYVILGSKFLVQQVVLARPHRSGAGPLEHCHGDGMGPRGDASILKFSSLSGVCSYSPGQHVYHQNFGQGPALA</sequence>
<comment type="caution">
    <text evidence="1">The sequence shown here is derived from an EMBL/GenBank/DDBJ whole genome shotgun (WGS) entry which is preliminary data.</text>
</comment>
<gene>
    <name evidence="1" type="ORF">PAPYR_8387</name>
</gene>
<dbReference type="Proteomes" id="UP001141327">
    <property type="component" value="Unassembled WGS sequence"/>
</dbReference>
<accession>A0ABQ8UAU3</accession>
<evidence type="ECO:0000313" key="1">
    <source>
        <dbReference type="EMBL" id="KAJ4456419.1"/>
    </source>
</evidence>
<evidence type="ECO:0000313" key="2">
    <source>
        <dbReference type="Proteomes" id="UP001141327"/>
    </source>
</evidence>
<organism evidence="1 2">
    <name type="scientific">Paratrimastix pyriformis</name>
    <dbReference type="NCBI Taxonomy" id="342808"/>
    <lineage>
        <taxon>Eukaryota</taxon>
        <taxon>Metamonada</taxon>
        <taxon>Preaxostyla</taxon>
        <taxon>Paratrimastigidae</taxon>
        <taxon>Paratrimastix</taxon>
    </lineage>
</organism>
<reference evidence="1" key="1">
    <citation type="journal article" date="2022" name="bioRxiv">
        <title>Genomics of Preaxostyla Flagellates Illuminates Evolutionary Transitions and the Path Towards Mitochondrial Loss.</title>
        <authorList>
            <person name="Novak L.V.F."/>
            <person name="Treitli S.C."/>
            <person name="Pyrih J."/>
            <person name="Halakuc P."/>
            <person name="Pipaliya S.V."/>
            <person name="Vacek V."/>
            <person name="Brzon O."/>
            <person name="Soukal P."/>
            <person name="Eme L."/>
            <person name="Dacks J.B."/>
            <person name="Karnkowska A."/>
            <person name="Elias M."/>
            <person name="Hampl V."/>
        </authorList>
    </citation>
    <scope>NUCLEOTIDE SEQUENCE</scope>
    <source>
        <strain evidence="1">RCP-MX</strain>
    </source>
</reference>
<dbReference type="EMBL" id="JAPMOS010000071">
    <property type="protein sequence ID" value="KAJ4456419.1"/>
    <property type="molecule type" value="Genomic_DNA"/>
</dbReference>